<evidence type="ECO:0000256" key="12">
    <source>
        <dbReference type="ARBA" id="ARBA00048212"/>
    </source>
</evidence>
<comment type="catalytic activity">
    <reaction evidence="12 17">
        <text>L-valine + 2-oxoglutarate = 3-methyl-2-oxobutanoate + L-glutamate</text>
        <dbReference type="Rhea" id="RHEA:24813"/>
        <dbReference type="ChEBI" id="CHEBI:11851"/>
        <dbReference type="ChEBI" id="CHEBI:16810"/>
        <dbReference type="ChEBI" id="CHEBI:29985"/>
        <dbReference type="ChEBI" id="CHEBI:57762"/>
        <dbReference type="EC" id="2.6.1.42"/>
    </reaction>
</comment>
<dbReference type="GO" id="GO:0009082">
    <property type="term" value="P:branched-chain amino acid biosynthetic process"/>
    <property type="evidence" value="ECO:0007669"/>
    <property type="project" value="UniProtKB-KW"/>
</dbReference>
<dbReference type="InterPro" id="IPR018300">
    <property type="entry name" value="Aminotrans_IV_CS"/>
</dbReference>
<dbReference type="InterPro" id="IPR036038">
    <property type="entry name" value="Aminotransferase-like"/>
</dbReference>
<evidence type="ECO:0000256" key="14">
    <source>
        <dbReference type="ARBA" id="ARBA00049229"/>
    </source>
</evidence>
<dbReference type="PANTHER" id="PTHR42743:SF11">
    <property type="entry name" value="AMINODEOXYCHORISMATE LYASE"/>
    <property type="match status" value="1"/>
</dbReference>
<dbReference type="Gene3D" id="3.20.10.10">
    <property type="entry name" value="D-amino Acid Aminotransferase, subunit A, domain 2"/>
    <property type="match status" value="1"/>
</dbReference>
<evidence type="ECO:0000256" key="10">
    <source>
        <dbReference type="ARBA" id="ARBA00022898"/>
    </source>
</evidence>
<dbReference type="GO" id="GO:0004084">
    <property type="term" value="F:branched-chain-amino-acid transaminase activity"/>
    <property type="evidence" value="ECO:0007669"/>
    <property type="project" value="UniProtKB-EC"/>
</dbReference>
<dbReference type="PANTHER" id="PTHR42743">
    <property type="entry name" value="AMINO-ACID AMINOTRANSFERASE"/>
    <property type="match status" value="1"/>
</dbReference>
<dbReference type="CDD" id="cd01557">
    <property type="entry name" value="BCAT_beta_family"/>
    <property type="match status" value="1"/>
</dbReference>
<dbReference type="GO" id="GO:0008652">
    <property type="term" value="P:amino acid biosynthetic process"/>
    <property type="evidence" value="ECO:0007669"/>
    <property type="project" value="UniProtKB-KW"/>
</dbReference>
<evidence type="ECO:0000256" key="6">
    <source>
        <dbReference type="ARBA" id="ARBA00009320"/>
    </source>
</evidence>
<organism evidence="18 19">
    <name type="scientific">Candidatus Zymogenus saltonus</name>
    <dbReference type="NCBI Taxonomy" id="2844893"/>
    <lineage>
        <taxon>Bacteria</taxon>
        <taxon>Deltaproteobacteria</taxon>
        <taxon>Candidatus Zymogenia</taxon>
        <taxon>Candidatus Zymogeniales</taxon>
        <taxon>Candidatus Zymogenaceae</taxon>
        <taxon>Candidatus Zymogenus</taxon>
    </lineage>
</organism>
<evidence type="ECO:0000256" key="11">
    <source>
        <dbReference type="ARBA" id="ARBA00023304"/>
    </source>
</evidence>
<keyword evidence="10 16" id="KW-0663">Pyridoxal phosphate</keyword>
<keyword evidence="7 17" id="KW-0032">Aminotransferase</keyword>
<dbReference type="NCBIfam" id="TIGR01122">
    <property type="entry name" value="ilvE_I"/>
    <property type="match status" value="1"/>
</dbReference>
<keyword evidence="11 17" id="KW-0100">Branched-chain amino acid biosynthesis</keyword>
<sequence length="305" mass="34116">MVDKVSKIWMDGKLIPWEEANVHILTHTLHYGLGVFEGIRCYKCSDGRSAIFRLREHVDRLFGSAKISFIDIPYSEDDIAEAVIETLKVNNMEEGYIRPIVFIGDGAMGVHPQKNPIRTAIVVWKWGAYLGDDGLSKGIRVKTSSFTRHHVNTSMTKSKTCGYYVNSILAKLEVTKAGYDEALMLDTEGYVSEGSGENIFIAKGNKIKTPPLTSILNGITRDAIITLAEELGYKMKEERFTRDELYTADEAFFTGTAAEVTPIREIDDRAIGNGTAGPITKKLQKVFFDSAMGKDKKHESWLTYL</sequence>
<evidence type="ECO:0000256" key="5">
    <source>
        <dbReference type="ARBA" id="ARBA00005072"/>
    </source>
</evidence>
<evidence type="ECO:0000256" key="13">
    <source>
        <dbReference type="ARBA" id="ARBA00048798"/>
    </source>
</evidence>
<dbReference type="AlphaFoldDB" id="A0A9D8PNS6"/>
<dbReference type="Gene3D" id="3.30.470.10">
    <property type="match status" value="1"/>
</dbReference>
<reference evidence="18" key="2">
    <citation type="submission" date="2021-01" db="EMBL/GenBank/DDBJ databases">
        <authorList>
            <person name="Hahn C.R."/>
            <person name="Youssef N.H."/>
            <person name="Elshahed M."/>
        </authorList>
    </citation>
    <scope>NUCLEOTIDE SEQUENCE</scope>
    <source>
        <strain evidence="18">Zod_Metabat.24</strain>
    </source>
</reference>
<comment type="function">
    <text evidence="2 17">Acts on leucine, isoleucine and valine.</text>
</comment>
<gene>
    <name evidence="17" type="primary">ilvE</name>
    <name evidence="18" type="ORF">JW984_10225</name>
</gene>
<accession>A0A9D8PNS6</accession>
<dbReference type="InterPro" id="IPR005785">
    <property type="entry name" value="B_amino_transI"/>
</dbReference>
<dbReference type="InterPro" id="IPR001544">
    <property type="entry name" value="Aminotrans_IV"/>
</dbReference>
<comment type="catalytic activity">
    <reaction evidence="14 17">
        <text>L-leucine + 2-oxoglutarate = 4-methyl-2-oxopentanoate + L-glutamate</text>
        <dbReference type="Rhea" id="RHEA:18321"/>
        <dbReference type="ChEBI" id="CHEBI:16810"/>
        <dbReference type="ChEBI" id="CHEBI:17865"/>
        <dbReference type="ChEBI" id="CHEBI:29985"/>
        <dbReference type="ChEBI" id="CHEBI:57427"/>
        <dbReference type="EC" id="2.6.1.42"/>
    </reaction>
</comment>
<dbReference type="InterPro" id="IPR043131">
    <property type="entry name" value="BCAT-like_N"/>
</dbReference>
<reference evidence="18" key="1">
    <citation type="journal article" date="2021" name="Environ. Microbiol.">
        <title>Genomic characterization of three novel Desulfobacterota classes expand the metabolic and phylogenetic diversity of the phylum.</title>
        <authorList>
            <person name="Murphy C.L."/>
            <person name="Biggerstaff J."/>
            <person name="Eichhorn A."/>
            <person name="Ewing E."/>
            <person name="Shahan R."/>
            <person name="Soriano D."/>
            <person name="Stewart S."/>
            <person name="VanMol K."/>
            <person name="Walker R."/>
            <person name="Walters P."/>
            <person name="Elshahed M.S."/>
            <person name="Youssef N.H."/>
        </authorList>
    </citation>
    <scope>NUCLEOTIDE SEQUENCE</scope>
    <source>
        <strain evidence="18">Zod_Metabat.24</strain>
    </source>
</reference>
<evidence type="ECO:0000256" key="4">
    <source>
        <dbReference type="ARBA" id="ARBA00004931"/>
    </source>
</evidence>
<proteinExistence type="inferred from homology"/>
<evidence type="ECO:0000256" key="17">
    <source>
        <dbReference type="RuleBase" id="RU364094"/>
    </source>
</evidence>
<evidence type="ECO:0000256" key="7">
    <source>
        <dbReference type="ARBA" id="ARBA00022576"/>
    </source>
</evidence>
<evidence type="ECO:0000256" key="2">
    <source>
        <dbReference type="ARBA" id="ARBA00003109"/>
    </source>
</evidence>
<evidence type="ECO:0000256" key="16">
    <source>
        <dbReference type="RuleBase" id="RU004516"/>
    </source>
</evidence>
<dbReference type="NCBIfam" id="NF005146">
    <property type="entry name" value="PRK06606.1"/>
    <property type="match status" value="1"/>
</dbReference>
<dbReference type="FunFam" id="3.20.10.10:FF:000001">
    <property type="entry name" value="Branched-chain-amino-acid aminotransferase"/>
    <property type="match status" value="1"/>
</dbReference>
<comment type="pathway">
    <text evidence="3 17">Amino-acid biosynthesis; L-isoleucine biosynthesis; L-isoleucine from 2-oxobutanoate: step 4/4.</text>
</comment>
<dbReference type="SUPFAM" id="SSF56752">
    <property type="entry name" value="D-aminoacid aminotransferase-like PLP-dependent enzymes"/>
    <property type="match status" value="1"/>
</dbReference>
<evidence type="ECO:0000256" key="15">
    <source>
        <dbReference type="RuleBase" id="RU004106"/>
    </source>
</evidence>
<protein>
    <recommendedName>
        <fullName evidence="17">Branched-chain-amino-acid aminotransferase</fullName>
        <shortName evidence="17">BCAT</shortName>
        <ecNumber evidence="17">2.6.1.42</ecNumber>
    </recommendedName>
</protein>
<dbReference type="InterPro" id="IPR033939">
    <property type="entry name" value="BCAT_family"/>
</dbReference>
<evidence type="ECO:0000313" key="19">
    <source>
        <dbReference type="Proteomes" id="UP000809273"/>
    </source>
</evidence>
<dbReference type="Pfam" id="PF01063">
    <property type="entry name" value="Aminotran_4"/>
    <property type="match status" value="1"/>
</dbReference>
<dbReference type="EC" id="2.6.1.42" evidence="17"/>
<comment type="similarity">
    <text evidence="6 15">Belongs to the class-IV pyridoxal-phosphate-dependent aminotransferase family.</text>
</comment>
<name>A0A9D8PNS6_9DELT</name>
<dbReference type="GO" id="GO:0005829">
    <property type="term" value="C:cytosol"/>
    <property type="evidence" value="ECO:0007669"/>
    <property type="project" value="TreeGrafter"/>
</dbReference>
<comment type="catalytic activity">
    <reaction evidence="13 17">
        <text>L-isoleucine + 2-oxoglutarate = (S)-3-methyl-2-oxopentanoate + L-glutamate</text>
        <dbReference type="Rhea" id="RHEA:24801"/>
        <dbReference type="ChEBI" id="CHEBI:16810"/>
        <dbReference type="ChEBI" id="CHEBI:29985"/>
        <dbReference type="ChEBI" id="CHEBI:35146"/>
        <dbReference type="ChEBI" id="CHEBI:58045"/>
        <dbReference type="EC" id="2.6.1.42"/>
    </reaction>
</comment>
<evidence type="ECO:0000256" key="3">
    <source>
        <dbReference type="ARBA" id="ARBA00004824"/>
    </source>
</evidence>
<comment type="pathway">
    <text evidence="5 17">Amino-acid biosynthesis; L-leucine biosynthesis; L-leucine from 3-methyl-2-oxobutanoate: step 4/4.</text>
</comment>
<keyword evidence="8 17" id="KW-0028">Amino-acid biosynthesis</keyword>
<evidence type="ECO:0000256" key="8">
    <source>
        <dbReference type="ARBA" id="ARBA00022605"/>
    </source>
</evidence>
<comment type="caution">
    <text evidence="18">The sequence shown here is derived from an EMBL/GenBank/DDBJ whole genome shotgun (WGS) entry which is preliminary data.</text>
</comment>
<dbReference type="InterPro" id="IPR050571">
    <property type="entry name" value="Class-IV_PLP-Dep_Aminotrnsfr"/>
</dbReference>
<evidence type="ECO:0000256" key="1">
    <source>
        <dbReference type="ARBA" id="ARBA00001933"/>
    </source>
</evidence>
<dbReference type="Proteomes" id="UP000809273">
    <property type="component" value="Unassembled WGS sequence"/>
</dbReference>
<evidence type="ECO:0000313" key="18">
    <source>
        <dbReference type="EMBL" id="MBN1573559.1"/>
    </source>
</evidence>
<comment type="cofactor">
    <cofactor evidence="1 16">
        <name>pyridoxal 5'-phosphate</name>
        <dbReference type="ChEBI" id="CHEBI:597326"/>
    </cofactor>
</comment>
<evidence type="ECO:0000256" key="9">
    <source>
        <dbReference type="ARBA" id="ARBA00022679"/>
    </source>
</evidence>
<dbReference type="PROSITE" id="PS00770">
    <property type="entry name" value="AA_TRANSFER_CLASS_4"/>
    <property type="match status" value="1"/>
</dbReference>
<dbReference type="EMBL" id="JAFGIX010000052">
    <property type="protein sequence ID" value="MBN1573559.1"/>
    <property type="molecule type" value="Genomic_DNA"/>
</dbReference>
<dbReference type="InterPro" id="IPR043132">
    <property type="entry name" value="BCAT-like_C"/>
</dbReference>
<comment type="pathway">
    <text evidence="4 17">Amino-acid biosynthesis; L-valine biosynthesis; L-valine from pyruvate: step 4/4.</text>
</comment>
<keyword evidence="9 17" id="KW-0808">Transferase</keyword>